<proteinExistence type="predicted"/>
<dbReference type="AlphaFoldDB" id="A0A226WQK2"/>
<evidence type="ECO:0000313" key="2">
    <source>
        <dbReference type="Proteomes" id="UP000214720"/>
    </source>
</evidence>
<name>A0A226WQK2_CABSO</name>
<sequence>MIRIRRGFEFALLLTAQIQLSAQAGDAVAPGYKALCLKLRLHASRAIGLAALLVHGLDGDFQAFINLRTWRQLTF</sequence>
<gene>
    <name evidence="1" type="ORF">BSU04_36720</name>
</gene>
<dbReference type="EMBL" id="MTHB01000247">
    <property type="protein sequence ID" value="OXC73455.1"/>
    <property type="molecule type" value="Genomic_DNA"/>
</dbReference>
<comment type="caution">
    <text evidence="1">The sequence shown here is derived from an EMBL/GenBank/DDBJ whole genome shotgun (WGS) entry which is preliminary data.</text>
</comment>
<protein>
    <submittedName>
        <fullName evidence="1">Uncharacterized protein</fullName>
    </submittedName>
</protein>
<reference evidence="2" key="1">
    <citation type="submission" date="2017-01" db="EMBL/GenBank/DDBJ databases">
        <title>Genome Analysis of Deinococcus marmoris KOPRI26562.</title>
        <authorList>
            <person name="Kim J.H."/>
            <person name="Oh H.-M."/>
        </authorList>
    </citation>
    <scope>NUCLEOTIDE SEQUENCE [LARGE SCALE GENOMIC DNA]</scope>
    <source>
        <strain evidence="2">PAMC 26633</strain>
    </source>
</reference>
<dbReference type="Proteomes" id="UP000214720">
    <property type="component" value="Unassembled WGS sequence"/>
</dbReference>
<accession>A0A226WQK2</accession>
<evidence type="ECO:0000313" key="1">
    <source>
        <dbReference type="EMBL" id="OXC73455.1"/>
    </source>
</evidence>
<organism evidence="1 2">
    <name type="scientific">Caballeronia sordidicola</name>
    <name type="common">Burkholderia sordidicola</name>
    <dbReference type="NCBI Taxonomy" id="196367"/>
    <lineage>
        <taxon>Bacteria</taxon>
        <taxon>Pseudomonadati</taxon>
        <taxon>Pseudomonadota</taxon>
        <taxon>Betaproteobacteria</taxon>
        <taxon>Burkholderiales</taxon>
        <taxon>Burkholderiaceae</taxon>
        <taxon>Caballeronia</taxon>
    </lineage>
</organism>